<evidence type="ECO:0000313" key="11">
    <source>
        <dbReference type="Proteomes" id="UP000245992"/>
    </source>
</evidence>
<keyword evidence="5" id="KW-0560">Oxidoreductase</keyword>
<dbReference type="STRING" id="1440053.GCA_000718095_05430"/>
<dbReference type="InterPro" id="IPR001041">
    <property type="entry name" value="2Fe-2S_ferredoxin-type"/>
</dbReference>
<dbReference type="Gene3D" id="3.10.20.30">
    <property type="match status" value="1"/>
</dbReference>
<dbReference type="InterPro" id="IPR012675">
    <property type="entry name" value="Beta-grasp_dom_sf"/>
</dbReference>
<comment type="cofactor">
    <cofactor evidence="1">
        <name>FAD</name>
        <dbReference type="ChEBI" id="CHEBI:57692"/>
    </cofactor>
</comment>
<dbReference type="EMBL" id="AZSP01000037">
    <property type="protein sequence ID" value="PVE13220.1"/>
    <property type="molecule type" value="Genomic_DNA"/>
</dbReference>
<evidence type="ECO:0000256" key="2">
    <source>
        <dbReference type="ARBA" id="ARBA00022630"/>
    </source>
</evidence>
<evidence type="ECO:0000259" key="9">
    <source>
        <dbReference type="PROSITE" id="PS51384"/>
    </source>
</evidence>
<dbReference type="GO" id="GO:0046872">
    <property type="term" value="F:metal ion binding"/>
    <property type="evidence" value="ECO:0007669"/>
    <property type="project" value="UniProtKB-KW"/>
</dbReference>
<dbReference type="OrthoDB" id="502624at2"/>
<evidence type="ECO:0000256" key="6">
    <source>
        <dbReference type="ARBA" id="ARBA00023004"/>
    </source>
</evidence>
<dbReference type="SUPFAM" id="SSF63380">
    <property type="entry name" value="Riboflavin synthase domain-like"/>
    <property type="match status" value="1"/>
</dbReference>
<dbReference type="GO" id="GO:0051537">
    <property type="term" value="F:2 iron, 2 sulfur cluster binding"/>
    <property type="evidence" value="ECO:0007669"/>
    <property type="project" value="UniProtKB-KW"/>
</dbReference>
<dbReference type="InterPro" id="IPR039261">
    <property type="entry name" value="FNR_nucleotide-bd"/>
</dbReference>
<dbReference type="PROSITE" id="PS00197">
    <property type="entry name" value="2FE2S_FER_1"/>
    <property type="match status" value="1"/>
</dbReference>
<evidence type="ECO:0000313" key="10">
    <source>
        <dbReference type="EMBL" id="PVE13220.1"/>
    </source>
</evidence>
<dbReference type="GO" id="GO:0016491">
    <property type="term" value="F:oxidoreductase activity"/>
    <property type="evidence" value="ECO:0007669"/>
    <property type="project" value="UniProtKB-KW"/>
</dbReference>
<evidence type="ECO:0000256" key="7">
    <source>
        <dbReference type="ARBA" id="ARBA00023014"/>
    </source>
</evidence>
<evidence type="ECO:0000259" key="8">
    <source>
        <dbReference type="PROSITE" id="PS51085"/>
    </source>
</evidence>
<dbReference type="AlphaFoldDB" id="A0A2T7TDI0"/>
<organism evidence="10 11">
    <name type="scientific">Streptomyces scopuliridis RB72</name>
    <dbReference type="NCBI Taxonomy" id="1440053"/>
    <lineage>
        <taxon>Bacteria</taxon>
        <taxon>Bacillati</taxon>
        <taxon>Actinomycetota</taxon>
        <taxon>Actinomycetes</taxon>
        <taxon>Kitasatosporales</taxon>
        <taxon>Streptomycetaceae</taxon>
        <taxon>Streptomyces</taxon>
    </lineage>
</organism>
<evidence type="ECO:0000256" key="5">
    <source>
        <dbReference type="ARBA" id="ARBA00023002"/>
    </source>
</evidence>
<dbReference type="PROSITE" id="PS51085">
    <property type="entry name" value="2FE2S_FER_2"/>
    <property type="match status" value="1"/>
</dbReference>
<dbReference type="Pfam" id="PF00175">
    <property type="entry name" value="NAD_binding_1"/>
    <property type="match status" value="1"/>
</dbReference>
<dbReference type="InterPro" id="IPR001433">
    <property type="entry name" value="OxRdtase_FAD/NAD-bd"/>
</dbReference>
<protein>
    <submittedName>
        <fullName evidence="10">Ferredoxin</fullName>
    </submittedName>
</protein>
<dbReference type="Gene3D" id="2.40.30.10">
    <property type="entry name" value="Translation factors"/>
    <property type="match status" value="1"/>
</dbReference>
<evidence type="ECO:0000256" key="4">
    <source>
        <dbReference type="ARBA" id="ARBA00022723"/>
    </source>
</evidence>
<dbReference type="PRINTS" id="PR00409">
    <property type="entry name" value="PHDIOXRDTASE"/>
</dbReference>
<sequence length="324" mass="34771">MSNPPNPPTPEYESSLVVAERIESADGVAVLTLRHPGGEPLPEWQPGAHIDLLLDNGLVRHYSLCGDPGDRSAWRIGVLRVPESRGGSAYVHGKLHAGAEVRVRGPRNTFALRPAPRYLFVAGGIGITPVLPMIAAAEAAGADWRLLYGGRTRSSMVFLDELAAYGDAVAVRPQDEHGLLDLDGYLGEPDADTLVYCCGPEPLLAAVEERCRAWPSGALRVERFQAREREGTAAEAGAFEVVLSRSGRALQVEPGKSVLETAREAGVSVLFSCAEGICGTCETEVLEGEPDHRDSVLSPEERESGETMMICVSRSRGPRLVLDL</sequence>
<keyword evidence="4" id="KW-0479">Metal-binding</keyword>
<dbReference type="SUPFAM" id="SSF54292">
    <property type="entry name" value="2Fe-2S ferredoxin-like"/>
    <property type="match status" value="1"/>
</dbReference>
<dbReference type="InterPro" id="IPR006058">
    <property type="entry name" value="2Fe2S_fd_BS"/>
</dbReference>
<dbReference type="InterPro" id="IPR017938">
    <property type="entry name" value="Riboflavin_synthase-like_b-brl"/>
</dbReference>
<dbReference type="PROSITE" id="PS51384">
    <property type="entry name" value="FAD_FR"/>
    <property type="match status" value="1"/>
</dbReference>
<keyword evidence="6" id="KW-0408">Iron</keyword>
<evidence type="ECO:0000256" key="1">
    <source>
        <dbReference type="ARBA" id="ARBA00001974"/>
    </source>
</evidence>
<accession>A0A2T7TDI0</accession>
<dbReference type="Gene3D" id="3.40.50.80">
    <property type="entry name" value="Nucleotide-binding domain of ferredoxin-NADP reductase (FNR) module"/>
    <property type="match status" value="1"/>
</dbReference>
<comment type="caution">
    <text evidence="10">The sequence shown here is derived from an EMBL/GenBank/DDBJ whole genome shotgun (WGS) entry which is preliminary data.</text>
</comment>
<evidence type="ECO:0000256" key="3">
    <source>
        <dbReference type="ARBA" id="ARBA00022714"/>
    </source>
</evidence>
<dbReference type="CDD" id="cd06185">
    <property type="entry name" value="PDR_like"/>
    <property type="match status" value="1"/>
</dbReference>
<dbReference type="InterPro" id="IPR050415">
    <property type="entry name" value="MRET"/>
</dbReference>
<keyword evidence="7" id="KW-0411">Iron-sulfur</keyword>
<feature type="domain" description="2Fe-2S ferredoxin-type" evidence="8">
    <location>
        <begin position="239"/>
        <end position="324"/>
    </location>
</feature>
<keyword evidence="11" id="KW-1185">Reference proteome</keyword>
<gene>
    <name evidence="10" type="ORF">Y717_20975</name>
</gene>
<dbReference type="InterPro" id="IPR017927">
    <property type="entry name" value="FAD-bd_FR_type"/>
</dbReference>
<dbReference type="PANTHER" id="PTHR47354">
    <property type="entry name" value="NADH OXIDOREDUCTASE HCR"/>
    <property type="match status" value="1"/>
</dbReference>
<proteinExistence type="predicted"/>
<dbReference type="InterPro" id="IPR036010">
    <property type="entry name" value="2Fe-2S_ferredoxin-like_sf"/>
</dbReference>
<dbReference type="PANTHER" id="PTHR47354:SF1">
    <property type="entry name" value="CARNITINE MONOOXYGENASE REDUCTASE SUBUNIT"/>
    <property type="match status" value="1"/>
</dbReference>
<dbReference type="Proteomes" id="UP000245992">
    <property type="component" value="Unassembled WGS sequence"/>
</dbReference>
<reference evidence="10 11" key="1">
    <citation type="submission" date="2013-12" db="EMBL/GenBank/DDBJ databases">
        <title>Annotated genome of Streptomyces scopuliridis.</title>
        <authorList>
            <person name="Olson J.B."/>
        </authorList>
    </citation>
    <scope>NUCLEOTIDE SEQUENCE [LARGE SCALE GENOMIC DNA]</scope>
    <source>
        <strain evidence="10 11">RB72</strain>
    </source>
</reference>
<keyword evidence="3" id="KW-0001">2Fe-2S</keyword>
<dbReference type="CDD" id="cd00207">
    <property type="entry name" value="fer2"/>
    <property type="match status" value="1"/>
</dbReference>
<dbReference type="SUPFAM" id="SSF52343">
    <property type="entry name" value="Ferredoxin reductase-like, C-terminal NADP-linked domain"/>
    <property type="match status" value="1"/>
</dbReference>
<name>A0A2T7TDI0_9ACTN</name>
<keyword evidence="2" id="KW-0285">Flavoprotein</keyword>
<dbReference type="RefSeq" id="WP_030354393.1">
    <property type="nucleotide sequence ID" value="NZ_AZSP01000037.1"/>
</dbReference>
<dbReference type="Pfam" id="PF00111">
    <property type="entry name" value="Fer2"/>
    <property type="match status" value="1"/>
</dbReference>
<feature type="domain" description="FAD-binding FR-type" evidence="9">
    <location>
        <begin position="9"/>
        <end position="113"/>
    </location>
</feature>